<dbReference type="GeneID" id="96902407"/>
<dbReference type="OMA" id="WNGYNRM"/>
<dbReference type="HOGENOM" id="CLU_014926_0_0_1"/>
<evidence type="ECO:0000313" key="3">
    <source>
        <dbReference type="EMBL" id="CCC68850.1"/>
    </source>
</evidence>
<dbReference type="EMBL" id="HE576753">
    <property type="protein sequence ID" value="CCC68850.1"/>
    <property type="molecule type" value="Genomic_DNA"/>
</dbReference>
<reference evidence="3 4" key="1">
    <citation type="journal article" date="2011" name="Proc. Natl. Acad. Sci. U.S.A.">
        <title>Evolutionary erosion of yeast sex chromosomes by mating-type switching accidents.</title>
        <authorList>
            <person name="Gordon J.L."/>
            <person name="Armisen D."/>
            <person name="Proux-Wera E."/>
            <person name="Oheigeartaigh S.S."/>
            <person name="Byrne K.P."/>
            <person name="Wolfe K.H."/>
        </authorList>
    </citation>
    <scope>NUCLEOTIDE SEQUENCE [LARGE SCALE GENOMIC DNA]</scope>
    <source>
        <strain evidence="4">ATCC 76901 / BCRC 22586 / CBS 4309 / NBRC 1992 / NRRL Y-12630</strain>
    </source>
</reference>
<dbReference type="KEGG" id="ncs:NCAS_0B07660"/>
<comment type="similarity">
    <text evidence="1">Belongs to the IML2 family.</text>
</comment>
<protein>
    <recommendedName>
        <fullName evidence="5">Inclusion body clearance protein IML2</fullName>
    </recommendedName>
</protein>
<organism evidence="3 4">
    <name type="scientific">Naumovozyma castellii</name>
    <name type="common">Yeast</name>
    <name type="synonym">Saccharomyces castellii</name>
    <dbReference type="NCBI Taxonomy" id="27288"/>
    <lineage>
        <taxon>Eukaryota</taxon>
        <taxon>Fungi</taxon>
        <taxon>Dikarya</taxon>
        <taxon>Ascomycota</taxon>
        <taxon>Saccharomycotina</taxon>
        <taxon>Saccharomycetes</taxon>
        <taxon>Saccharomycetales</taxon>
        <taxon>Saccharomycetaceae</taxon>
        <taxon>Naumovozyma</taxon>
    </lineage>
</organism>
<feature type="region of interest" description="Disordered" evidence="2">
    <location>
        <begin position="1"/>
        <end position="20"/>
    </location>
</feature>
<dbReference type="FunCoup" id="G0VAC0">
    <property type="interactions" value="135"/>
</dbReference>
<dbReference type="SUPFAM" id="SSF48452">
    <property type="entry name" value="TPR-like"/>
    <property type="match status" value="1"/>
</dbReference>
<dbReference type="InterPro" id="IPR011990">
    <property type="entry name" value="TPR-like_helical_dom_sf"/>
</dbReference>
<keyword evidence="4" id="KW-1185">Reference proteome</keyword>
<dbReference type="PANTHER" id="PTHR31859:SF1">
    <property type="entry name" value="TETRATRICOPEPTIDE REPEAT PROTEIN 39C"/>
    <property type="match status" value="1"/>
</dbReference>
<dbReference type="Proteomes" id="UP000001640">
    <property type="component" value="Chromosome 2"/>
</dbReference>
<reference key="2">
    <citation type="submission" date="2011-08" db="EMBL/GenBank/DDBJ databases">
        <title>Genome sequence of Naumovozyma castellii.</title>
        <authorList>
            <person name="Gordon J.L."/>
            <person name="Armisen D."/>
            <person name="Proux-Wera E."/>
            <person name="OhEigeartaigh S.S."/>
            <person name="Byrne K.P."/>
            <person name="Wolfe K.H."/>
        </authorList>
    </citation>
    <scope>NUCLEOTIDE SEQUENCE</scope>
    <source>
        <strain>Type strain:CBS 4309</strain>
    </source>
</reference>
<dbReference type="GO" id="GO:0005634">
    <property type="term" value="C:nucleus"/>
    <property type="evidence" value="ECO:0007669"/>
    <property type="project" value="TreeGrafter"/>
</dbReference>
<dbReference type="Pfam" id="PF10300">
    <property type="entry name" value="Iml2-TPR_39"/>
    <property type="match status" value="1"/>
</dbReference>
<dbReference type="OrthoDB" id="2154985at2759"/>
<dbReference type="GO" id="GO:0005741">
    <property type="term" value="C:mitochondrial outer membrane"/>
    <property type="evidence" value="ECO:0007669"/>
    <property type="project" value="TreeGrafter"/>
</dbReference>
<evidence type="ECO:0000256" key="2">
    <source>
        <dbReference type="SAM" id="MobiDB-lite"/>
    </source>
</evidence>
<dbReference type="PANTHER" id="PTHR31859">
    <property type="entry name" value="TETRATRICOPEPTIDE REPEAT PROTEIN 39 FAMILY MEMBER"/>
    <property type="match status" value="1"/>
</dbReference>
<dbReference type="InParanoid" id="G0VAC0"/>
<dbReference type="InterPro" id="IPR019412">
    <property type="entry name" value="IML2/TPR_39"/>
</dbReference>
<sequence length="729" mass="82319">MFRVLGALRGGSKTAEETMTPEERTKTVLKQAHDFELALRAMDYVLDDRAEQGLALLDESEKKDGPDHTINVLARGVIEFLEATLGFEAAEMKKASATLARAENLSLKSRQRAQKLALRSSSLYPPGTVYAVTYTESCLLHALLMLFSESMMEAAKAVLKLRKSYYMLQEILEEIKKAHKTKKSMMYNSEASESSASFITSGAPFHSVDIPFVLTPEEQKNKDLLKFAEEVHKMRTERLSGAHIGNPPAINRLRNELGLQAMDSLPKEDIKEHTYLTDDIDASQATIDEFIHSGVNLCFGILQVVLSLLPPAIGAVLSVIGFRGSREEGLRLVWKSTKQRNVHGCIGLLGLMFYYDGPFQFTDDDFDIPATVNKLSTTKTNDSMASLEMDGPTLLHPGKILEDALLQSRALFPNSALWLLNEARMLSAKGRLEEAVALMDSIEVSSIHMRQVKVLMIFDRSITLVHLHEYERAAEDLLSLLDCSDWSHALYTYFAGCCYLENWRMCQMGLKDKEKEAFYKEKATELIFNAEKLLGKKTFKAKNLPLDRFMLRKVEQFKQTKNALKLEDPLDAIATSPVHELAYFYNGYNRMTEDGLELTKKMLTEYSNPAIVAANPDQELIKNILLSLTLRRLGDVQEGCDLLDEKVLPKFFSVVNGKPKYVKKTEDPWAYPTALYERALFTWKLKGMEGLAESKEWLYRAQGYADDYELSTRIGMKIKAAIDRVEHAN</sequence>
<gene>
    <name evidence="3" type="primary">NCAS0B07660</name>
    <name evidence="3" type="ordered locus">NCAS_0B07660</name>
</gene>
<evidence type="ECO:0008006" key="5">
    <source>
        <dbReference type="Google" id="ProtNLM"/>
    </source>
</evidence>
<dbReference type="eggNOG" id="KOG3783">
    <property type="taxonomic scope" value="Eukaryota"/>
</dbReference>
<evidence type="ECO:0000313" key="4">
    <source>
        <dbReference type="Proteomes" id="UP000001640"/>
    </source>
</evidence>
<name>G0VAC0_NAUCA</name>
<proteinExistence type="inferred from homology"/>
<dbReference type="RefSeq" id="XP_003675221.1">
    <property type="nucleotide sequence ID" value="XM_003675173.1"/>
</dbReference>
<dbReference type="AlphaFoldDB" id="G0VAC0"/>
<accession>G0VAC0</accession>
<dbReference type="GO" id="GO:0005829">
    <property type="term" value="C:cytosol"/>
    <property type="evidence" value="ECO:0007669"/>
    <property type="project" value="TreeGrafter"/>
</dbReference>
<evidence type="ECO:0000256" key="1">
    <source>
        <dbReference type="ARBA" id="ARBA00010925"/>
    </source>
</evidence>